<dbReference type="AlphaFoldDB" id="A0A1R2C5J6"/>
<gene>
    <name evidence="2" type="ORF">SteCoe_14702</name>
</gene>
<reference evidence="2 3" key="1">
    <citation type="submission" date="2016-11" db="EMBL/GenBank/DDBJ databases">
        <title>The macronuclear genome of Stentor coeruleus: a giant cell with tiny introns.</title>
        <authorList>
            <person name="Slabodnick M."/>
            <person name="Ruby J.G."/>
            <person name="Reiff S.B."/>
            <person name="Swart E.C."/>
            <person name="Gosai S."/>
            <person name="Prabakaran S."/>
            <person name="Witkowska E."/>
            <person name="Larue G.E."/>
            <person name="Fisher S."/>
            <person name="Freeman R.M."/>
            <person name="Gunawardena J."/>
            <person name="Chu W."/>
            <person name="Stover N.A."/>
            <person name="Gregory B.D."/>
            <person name="Nowacki M."/>
            <person name="Derisi J."/>
            <person name="Roy S.W."/>
            <person name="Marshall W.F."/>
            <person name="Sood P."/>
        </authorList>
    </citation>
    <scope>NUCLEOTIDE SEQUENCE [LARGE SCALE GENOMIC DNA]</scope>
    <source>
        <strain evidence="2">WM001</strain>
    </source>
</reference>
<comment type="caution">
    <text evidence="2">The sequence shown here is derived from an EMBL/GenBank/DDBJ whole genome shotgun (WGS) entry which is preliminary data.</text>
</comment>
<keyword evidence="1" id="KW-0175">Coiled coil</keyword>
<dbReference type="SMR" id="A0A1R2C5J6"/>
<dbReference type="EMBL" id="MPUH01000276">
    <property type="protein sequence ID" value="OMJ84215.1"/>
    <property type="molecule type" value="Genomic_DNA"/>
</dbReference>
<organism evidence="2 3">
    <name type="scientific">Stentor coeruleus</name>
    <dbReference type="NCBI Taxonomy" id="5963"/>
    <lineage>
        <taxon>Eukaryota</taxon>
        <taxon>Sar</taxon>
        <taxon>Alveolata</taxon>
        <taxon>Ciliophora</taxon>
        <taxon>Postciliodesmatophora</taxon>
        <taxon>Heterotrichea</taxon>
        <taxon>Heterotrichida</taxon>
        <taxon>Stentoridae</taxon>
        <taxon>Stentor</taxon>
    </lineage>
</organism>
<evidence type="ECO:0000313" key="3">
    <source>
        <dbReference type="Proteomes" id="UP000187209"/>
    </source>
</evidence>
<keyword evidence="3" id="KW-1185">Reference proteome</keyword>
<evidence type="ECO:0000256" key="1">
    <source>
        <dbReference type="SAM" id="Coils"/>
    </source>
</evidence>
<evidence type="ECO:0000313" key="2">
    <source>
        <dbReference type="EMBL" id="OMJ84215.1"/>
    </source>
</evidence>
<name>A0A1R2C5J6_9CILI</name>
<feature type="coiled-coil region" evidence="1">
    <location>
        <begin position="248"/>
        <end position="282"/>
    </location>
</feature>
<sequence length="350" mass="40889">METFPYIPNESIDFIIPKLDGKAPVTKFCPICSEVIGTIGIIHATPKLCHYCSRTLCKICANRKIASEKRTICRECYTEGLKDHYMIQTITIIADEVTDCDKKILQRKEEWENLQKRYKKSQEGLNRLKEESLIEWGSKSEEIFPILEKHKATKDVYNENKKIITKKDHKLEDIDKKIFKVLKQKFEVSNANIEKRRILEELRHEISLYNNQDEGIIEKISELPDAEHPDEKEKIQMIKSVNDLRRLASLKLKENIDLNAEIDSLENEISEIDKEIHSYDGRKSCRYSGSFDIKDINHAFAKSKELETVSELDSSVGEERTVEEIKKIYEDSRKSNDPDDVYEQFECMVF</sequence>
<proteinExistence type="predicted"/>
<dbReference type="Proteomes" id="UP000187209">
    <property type="component" value="Unassembled WGS sequence"/>
</dbReference>
<accession>A0A1R2C5J6</accession>
<protein>
    <submittedName>
        <fullName evidence="2">Uncharacterized protein</fullName>
    </submittedName>
</protein>